<dbReference type="InterPro" id="IPR003656">
    <property type="entry name" value="Znf_BED"/>
</dbReference>
<comment type="caution">
    <text evidence="9">The sequence shown here is derived from an EMBL/GenBank/DDBJ whole genome shotgun (WGS) entry which is preliminary data.</text>
</comment>
<dbReference type="PANTHER" id="PTHR46481:SF5">
    <property type="entry name" value="OS08G0393150 PROTEIN"/>
    <property type="match status" value="1"/>
</dbReference>
<keyword evidence="5" id="KW-0238">DNA-binding</keyword>
<keyword evidence="6" id="KW-0804">Transcription</keyword>
<dbReference type="PANTHER" id="PTHR46481">
    <property type="entry name" value="ZINC FINGER BED DOMAIN-CONTAINING PROTEIN 4"/>
    <property type="match status" value="1"/>
</dbReference>
<dbReference type="PROSITE" id="PS50808">
    <property type="entry name" value="ZF_BED"/>
    <property type="match status" value="1"/>
</dbReference>
<reference evidence="9" key="1">
    <citation type="submission" date="2020-10" db="EMBL/GenBank/DDBJ databases">
        <authorList>
            <person name="Han B."/>
            <person name="Lu T."/>
            <person name="Zhao Q."/>
            <person name="Huang X."/>
            <person name="Zhao Y."/>
        </authorList>
    </citation>
    <scope>NUCLEOTIDE SEQUENCE</scope>
</reference>
<dbReference type="AlphaFoldDB" id="A0A811NP92"/>
<dbReference type="SUPFAM" id="SSF53098">
    <property type="entry name" value="Ribonuclease H-like"/>
    <property type="match status" value="1"/>
</dbReference>
<sequence length="703" mass="80120">MHYKTIEAAVCHLHKLAEIYAVMSYMTKHVSKSKLSWNVPNKTTHTHLTLNTNQRVGNIEPSKTQGTVSRKQQIYDGIQVGSPRLPGYFGSDFRGLMYGCKLKGLVPLAKLLLSLGSTFFLAFGPPDSCHRLSFCCFICGFHQQQQQKLRIVLMLSPLISQASQGKRGPKVWAYVDSEIVDGIEKAVCKYCKLQLSSVSRKGTTHLNRHIGYYCHHIPQEDRGRFLATLKNKSDRDNFVFDPVVFRGLIAKYFLSAEVAFRKADDPAWKEMINYCQPSFNVVGRQTIRADCLILYEEEKLQLHQKITKLKFHVSLTADLWSSNQNLGYLGVTAHYIDEEFELHKKIIAFKQISFPHNSFVVQDGIMACLTEWDLVDRVFTVTLDNASMNNRAIRDLCAALGAQMFFKGEHIHVRCAAHVLNIMLQAGLQVIPNPVGRVRDIIKVVTSTPSRLQTFNSIVQALGLKGKSGLVLDVPHRWNATYDMLNEALKYKAALNRFAAEQYQDVPSEQDRQKAESLHEFLEQFSEATKAFSADRHPTAHLFLKMLMAVRDVLLDETWNTNELLNELAEAMYTKFQKYWAAPSMVLLIAAVLDPSMKADFVRFFYLTVENAEAEAKMRELRQYLKKYYLEYERVVRNNTGPVFVTYDEEVLSQGESSSSGLRGKRRVELAFAQFSSQNSSTRSERSKLDIYLDDPIVVVRPT</sequence>
<dbReference type="InterPro" id="IPR052035">
    <property type="entry name" value="ZnF_BED_domain_contain"/>
</dbReference>
<evidence type="ECO:0000256" key="2">
    <source>
        <dbReference type="ARBA" id="ARBA00022771"/>
    </source>
</evidence>
<keyword evidence="1" id="KW-0479">Metal-binding</keyword>
<evidence type="ECO:0000256" key="4">
    <source>
        <dbReference type="ARBA" id="ARBA00023015"/>
    </source>
</evidence>
<keyword evidence="2 7" id="KW-0863">Zinc-finger</keyword>
<dbReference type="GO" id="GO:0003677">
    <property type="term" value="F:DNA binding"/>
    <property type="evidence" value="ECO:0007669"/>
    <property type="project" value="UniProtKB-KW"/>
</dbReference>
<evidence type="ECO:0000256" key="6">
    <source>
        <dbReference type="ARBA" id="ARBA00023163"/>
    </source>
</evidence>
<dbReference type="Pfam" id="PF14372">
    <property type="entry name" value="hAT-like_RNase-H"/>
    <property type="match status" value="1"/>
</dbReference>
<dbReference type="SMART" id="SM00614">
    <property type="entry name" value="ZnF_BED"/>
    <property type="match status" value="1"/>
</dbReference>
<evidence type="ECO:0000313" key="10">
    <source>
        <dbReference type="Proteomes" id="UP000604825"/>
    </source>
</evidence>
<keyword evidence="4" id="KW-0805">Transcription regulation</keyword>
<evidence type="ECO:0000256" key="5">
    <source>
        <dbReference type="ARBA" id="ARBA00023125"/>
    </source>
</evidence>
<protein>
    <recommendedName>
        <fullName evidence="8">BED-type domain-containing protein</fullName>
    </recommendedName>
</protein>
<evidence type="ECO:0000259" key="8">
    <source>
        <dbReference type="PROSITE" id="PS50808"/>
    </source>
</evidence>
<evidence type="ECO:0000313" key="9">
    <source>
        <dbReference type="EMBL" id="CAD6225841.1"/>
    </source>
</evidence>
<dbReference type="OrthoDB" id="691693at2759"/>
<dbReference type="GO" id="GO:0008270">
    <property type="term" value="F:zinc ion binding"/>
    <property type="evidence" value="ECO:0007669"/>
    <property type="project" value="UniProtKB-KW"/>
</dbReference>
<evidence type="ECO:0000256" key="3">
    <source>
        <dbReference type="ARBA" id="ARBA00022833"/>
    </source>
</evidence>
<dbReference type="InterPro" id="IPR025525">
    <property type="entry name" value="hAT-like_transposase_RNase-H"/>
</dbReference>
<dbReference type="InterPro" id="IPR012337">
    <property type="entry name" value="RNaseH-like_sf"/>
</dbReference>
<evidence type="ECO:0000256" key="1">
    <source>
        <dbReference type="ARBA" id="ARBA00022723"/>
    </source>
</evidence>
<keyword evidence="3" id="KW-0862">Zinc</keyword>
<dbReference type="EMBL" id="CAJGYO010000004">
    <property type="protein sequence ID" value="CAD6225841.1"/>
    <property type="molecule type" value="Genomic_DNA"/>
</dbReference>
<keyword evidence="10" id="KW-1185">Reference proteome</keyword>
<gene>
    <name evidence="9" type="ORF">NCGR_LOCUS17769</name>
</gene>
<accession>A0A811NP92</accession>
<dbReference type="Proteomes" id="UP000604825">
    <property type="component" value="Unassembled WGS sequence"/>
</dbReference>
<proteinExistence type="predicted"/>
<feature type="domain" description="BED-type" evidence="8">
    <location>
        <begin position="166"/>
        <end position="215"/>
    </location>
</feature>
<evidence type="ECO:0000256" key="7">
    <source>
        <dbReference type="PROSITE-ProRule" id="PRU00027"/>
    </source>
</evidence>
<name>A0A811NP92_9POAL</name>
<organism evidence="9 10">
    <name type="scientific">Miscanthus lutarioriparius</name>
    <dbReference type="NCBI Taxonomy" id="422564"/>
    <lineage>
        <taxon>Eukaryota</taxon>
        <taxon>Viridiplantae</taxon>
        <taxon>Streptophyta</taxon>
        <taxon>Embryophyta</taxon>
        <taxon>Tracheophyta</taxon>
        <taxon>Spermatophyta</taxon>
        <taxon>Magnoliopsida</taxon>
        <taxon>Liliopsida</taxon>
        <taxon>Poales</taxon>
        <taxon>Poaceae</taxon>
        <taxon>PACMAD clade</taxon>
        <taxon>Panicoideae</taxon>
        <taxon>Andropogonodae</taxon>
        <taxon>Andropogoneae</taxon>
        <taxon>Saccharinae</taxon>
        <taxon>Miscanthus</taxon>
    </lineage>
</organism>